<evidence type="ECO:0000256" key="1">
    <source>
        <dbReference type="ARBA" id="ARBA00022714"/>
    </source>
</evidence>
<organism evidence="8 9">
    <name type="scientific">Sphagnum troendelagicum</name>
    <dbReference type="NCBI Taxonomy" id="128251"/>
    <lineage>
        <taxon>Eukaryota</taxon>
        <taxon>Viridiplantae</taxon>
        <taxon>Streptophyta</taxon>
        <taxon>Embryophyta</taxon>
        <taxon>Bryophyta</taxon>
        <taxon>Sphagnophytina</taxon>
        <taxon>Sphagnopsida</taxon>
        <taxon>Sphagnales</taxon>
        <taxon>Sphagnaceae</taxon>
        <taxon>Sphagnum</taxon>
    </lineage>
</organism>
<dbReference type="PROSITE" id="PS51296">
    <property type="entry name" value="RIESKE"/>
    <property type="match status" value="1"/>
</dbReference>
<dbReference type="InterPro" id="IPR036922">
    <property type="entry name" value="Rieske_2Fe-2S_sf"/>
</dbReference>
<feature type="domain" description="Rieske" evidence="7">
    <location>
        <begin position="440"/>
        <end position="524"/>
    </location>
</feature>
<evidence type="ECO:0000256" key="6">
    <source>
        <dbReference type="ARBA" id="ARBA00023157"/>
    </source>
</evidence>
<evidence type="ECO:0000256" key="4">
    <source>
        <dbReference type="ARBA" id="ARBA00023004"/>
    </source>
</evidence>
<keyword evidence="6" id="KW-1015">Disulfide bond</keyword>
<name>A0ABP0U8G2_9BRYO</name>
<dbReference type="PANTHER" id="PTHR13847:SF281">
    <property type="entry name" value="FAD DEPENDENT OXIDOREDUCTASE DOMAIN-CONTAINING PROTEIN"/>
    <property type="match status" value="1"/>
</dbReference>
<dbReference type="Gene3D" id="2.102.10.10">
    <property type="entry name" value="Rieske [2Fe-2S] iron-sulphur domain"/>
    <property type="match status" value="1"/>
</dbReference>
<dbReference type="Gene3D" id="3.30.9.10">
    <property type="entry name" value="D-Amino Acid Oxidase, subunit A, domain 2"/>
    <property type="match status" value="1"/>
</dbReference>
<evidence type="ECO:0000256" key="2">
    <source>
        <dbReference type="ARBA" id="ARBA00022723"/>
    </source>
</evidence>
<dbReference type="PANTHER" id="PTHR13847">
    <property type="entry name" value="SARCOSINE DEHYDROGENASE-RELATED"/>
    <property type="match status" value="1"/>
</dbReference>
<dbReference type="Proteomes" id="UP001497512">
    <property type="component" value="Chromosome 2"/>
</dbReference>
<dbReference type="Pfam" id="PF01266">
    <property type="entry name" value="DAO"/>
    <property type="match status" value="1"/>
</dbReference>
<protein>
    <recommendedName>
        <fullName evidence="7">Rieske domain-containing protein</fullName>
    </recommendedName>
</protein>
<evidence type="ECO:0000259" key="7">
    <source>
        <dbReference type="PROSITE" id="PS51296"/>
    </source>
</evidence>
<dbReference type="Gene3D" id="3.50.50.60">
    <property type="entry name" value="FAD/NAD(P)-binding domain"/>
    <property type="match status" value="1"/>
</dbReference>
<dbReference type="SUPFAM" id="SSF50022">
    <property type="entry name" value="ISP domain"/>
    <property type="match status" value="1"/>
</dbReference>
<keyword evidence="9" id="KW-1185">Reference proteome</keyword>
<accession>A0ABP0U8G2</accession>
<dbReference type="InterPro" id="IPR036188">
    <property type="entry name" value="FAD/NAD-bd_sf"/>
</dbReference>
<gene>
    <name evidence="8" type="ORF">CSSPTR1EN2_LOCUS12712</name>
</gene>
<evidence type="ECO:0000313" key="8">
    <source>
        <dbReference type="EMBL" id="CAK9215399.1"/>
    </source>
</evidence>
<keyword evidence="3" id="KW-0809">Transit peptide</keyword>
<dbReference type="InterPro" id="IPR017941">
    <property type="entry name" value="Rieske_2Fe-2S"/>
</dbReference>
<keyword evidence="2" id="KW-0479">Metal-binding</keyword>
<proteinExistence type="predicted"/>
<dbReference type="InterPro" id="IPR006076">
    <property type="entry name" value="FAD-dep_OxRdtase"/>
</dbReference>
<dbReference type="PRINTS" id="PR00162">
    <property type="entry name" value="RIESKE"/>
</dbReference>
<keyword evidence="4" id="KW-0408">Iron</keyword>
<keyword evidence="5" id="KW-0411">Iron-sulfur</keyword>
<dbReference type="InterPro" id="IPR005805">
    <property type="entry name" value="Rieske_Fe-S_prot_C"/>
</dbReference>
<sequence>MADCRTGPEAAEEEIPGLRHTVWDQQDQKVQYPKLQKDVSADVVVVGAGIAGLSVAYNLVKEGKKVIVLEARVIGAGQTGRTTAHIMPWFDDFYHIVEKVHGTRKTQLVADSYKKAVDWIDQIVEEENIECNFSRVDGYLFPHDDSKQAHDSLQNEFDACQRLKFNVQMVDLHNDPSYGSISTALCFPDAAEFHPLMYLNGLARAMEKRGVQLYELTRAMNFQGNQVITADGIVVTAGAVVMATNSPLNHNVAIHARQTPDHSYVVGLKLPKGTVRRAQWWDTASPYHYVRIEQKDTHDILIVGGEDTSTGMKQNEYPDAYAKLEAWARARWPSAGEALYKWTGQVFEPVDMLHIIGHDPLKPGEHDQYIVTGDSGQGMTGSTIGGILIKDMILGVENPWAEVYAPSRCLPLSKSTVCSLISQSAHTVQGYKDILPFAGVDHVDIEDMAPCSGCVVQQGIHKVAIYKDIMGGLHKYSAVCPHMGCIVKWNPIDHTFDCPCHGSKFDHYGRCINAPAKADLSPQK</sequence>
<dbReference type="EMBL" id="OZ019894">
    <property type="protein sequence ID" value="CAK9215399.1"/>
    <property type="molecule type" value="Genomic_DNA"/>
</dbReference>
<evidence type="ECO:0000256" key="3">
    <source>
        <dbReference type="ARBA" id="ARBA00022946"/>
    </source>
</evidence>
<reference evidence="8" key="1">
    <citation type="submission" date="2024-02" db="EMBL/GenBank/DDBJ databases">
        <authorList>
            <consortium name="ELIXIR-Norway"/>
            <consortium name="Elixir Norway"/>
        </authorList>
    </citation>
    <scope>NUCLEOTIDE SEQUENCE</scope>
</reference>
<keyword evidence="1" id="KW-0001">2Fe-2S</keyword>
<dbReference type="Pfam" id="PF00355">
    <property type="entry name" value="Rieske"/>
    <property type="match status" value="1"/>
</dbReference>
<dbReference type="SUPFAM" id="SSF51905">
    <property type="entry name" value="FAD/NAD(P)-binding domain"/>
    <property type="match status" value="1"/>
</dbReference>
<evidence type="ECO:0000256" key="5">
    <source>
        <dbReference type="ARBA" id="ARBA00023014"/>
    </source>
</evidence>
<evidence type="ECO:0000313" key="9">
    <source>
        <dbReference type="Proteomes" id="UP001497512"/>
    </source>
</evidence>